<evidence type="ECO:0000259" key="4">
    <source>
        <dbReference type="PROSITE" id="PS50878"/>
    </source>
</evidence>
<evidence type="ECO:0000256" key="1">
    <source>
        <dbReference type="ARBA" id="ARBA00023268"/>
    </source>
</evidence>
<proteinExistence type="predicted"/>
<dbReference type="GO" id="GO:0003824">
    <property type="term" value="F:catalytic activity"/>
    <property type="evidence" value="ECO:0007669"/>
    <property type="project" value="UniProtKB-KW"/>
</dbReference>
<keyword evidence="2" id="KW-0862">Zinc</keyword>
<dbReference type="PROSITE" id="PS50158">
    <property type="entry name" value="ZF_CCHC"/>
    <property type="match status" value="1"/>
</dbReference>
<dbReference type="Pfam" id="PF00078">
    <property type="entry name" value="RVT_1"/>
    <property type="match status" value="1"/>
</dbReference>
<feature type="domain" description="Reverse transcriptase" evidence="4">
    <location>
        <begin position="235"/>
        <end position="414"/>
    </location>
</feature>
<dbReference type="PANTHER" id="PTHR37984">
    <property type="entry name" value="PROTEIN CBG26694"/>
    <property type="match status" value="1"/>
</dbReference>
<evidence type="ECO:0000256" key="2">
    <source>
        <dbReference type="PROSITE-ProRule" id="PRU00047"/>
    </source>
</evidence>
<dbReference type="Gene3D" id="3.30.70.270">
    <property type="match status" value="2"/>
</dbReference>
<sequence length="603" mass="69766">MSNGDRKVDVTPLCFKCGGHGHYAVVCPTKVYTFVLKNQNLNWKVTQRKKRPTMKMKLVKNVTTMMDFEESVWCEVLPIKVSHILLGRPWLFDRRVQHDGYENTYALIHNGRKKILRPMKEVPPIKKSDENAQPKKVLTMCQFENESKETKVIFALMARKWKNLKNKIRNIQQTYVKSLMTFLTCGLELPNQLPPMRDVQHAIDLIPGASLPNLPAYRMNPTEHAELKRQVDELLTKGFIRESLSPCGVPALLTPKKDGSWRMCVDSRAINKITIKYRFPIPRLDDMLDMMVGSVIFSKIDLRSGYHQIRIRPGDEWKTSFKTKDGLYEWLVMPFGLTNAPSTFMRIMTQVLKPFIGRFVVVYFDDILIYSRSCEDHEEHLKQVMRTLRAEKFYINLKKCTFMSPSVVFLGFVVSSKGVETDPEKIKAIVDWPVPTNIHEVRSFHGMATFYRRFIRNFSSIMAPITECMKPGLFIWTKAANKAFEEIKSKMVNPPILRLPDFEKVFEVACDASHVGIGAVLSQEGHPVAFFSEKLNGAKKKYSTYDLEFYAVVQAIRHWQHYLITRNLFCIQIMKPCDILILKRSLTLDMQNGVVFFNCLPLI</sequence>
<evidence type="ECO:0000259" key="3">
    <source>
        <dbReference type="PROSITE" id="PS50158"/>
    </source>
</evidence>
<evidence type="ECO:0000313" key="5">
    <source>
        <dbReference type="EMBL" id="RVW32702.1"/>
    </source>
</evidence>
<organism evidence="5 6">
    <name type="scientific">Vitis vinifera</name>
    <name type="common">Grape</name>
    <dbReference type="NCBI Taxonomy" id="29760"/>
    <lineage>
        <taxon>Eukaryota</taxon>
        <taxon>Viridiplantae</taxon>
        <taxon>Streptophyta</taxon>
        <taxon>Embryophyta</taxon>
        <taxon>Tracheophyta</taxon>
        <taxon>Spermatophyta</taxon>
        <taxon>Magnoliopsida</taxon>
        <taxon>eudicotyledons</taxon>
        <taxon>Gunneridae</taxon>
        <taxon>Pentapetalae</taxon>
        <taxon>rosids</taxon>
        <taxon>Vitales</taxon>
        <taxon>Vitaceae</taxon>
        <taxon>Viteae</taxon>
        <taxon>Vitis</taxon>
    </lineage>
</organism>
<dbReference type="GO" id="GO:0008270">
    <property type="term" value="F:zinc ion binding"/>
    <property type="evidence" value="ECO:0007669"/>
    <property type="project" value="UniProtKB-KW"/>
</dbReference>
<reference evidence="5 6" key="1">
    <citation type="journal article" date="2018" name="PLoS Genet.">
        <title>Population sequencing reveals clonal diversity and ancestral inbreeding in the grapevine cultivar Chardonnay.</title>
        <authorList>
            <person name="Roach M.J."/>
            <person name="Johnson D.L."/>
            <person name="Bohlmann J."/>
            <person name="van Vuuren H.J."/>
            <person name="Jones S.J."/>
            <person name="Pretorius I.S."/>
            <person name="Schmidt S.A."/>
            <person name="Borneman A.R."/>
        </authorList>
    </citation>
    <scope>NUCLEOTIDE SEQUENCE [LARGE SCALE GENOMIC DNA]</scope>
    <source>
        <strain evidence="6">cv. Chardonnay</strain>
        <tissue evidence="5">Leaf</tissue>
    </source>
</reference>
<dbReference type="InterPro" id="IPR041577">
    <property type="entry name" value="RT_RNaseH_2"/>
</dbReference>
<dbReference type="SMART" id="SM00343">
    <property type="entry name" value="ZnF_C2HC"/>
    <property type="match status" value="1"/>
</dbReference>
<dbReference type="PROSITE" id="PS50878">
    <property type="entry name" value="RT_POL"/>
    <property type="match status" value="1"/>
</dbReference>
<dbReference type="Pfam" id="PF17919">
    <property type="entry name" value="RT_RNaseH_2"/>
    <property type="match status" value="1"/>
</dbReference>
<name>A0A438DB67_VITVI</name>
<dbReference type="InterPro" id="IPR050951">
    <property type="entry name" value="Retrovirus_Pol_polyprotein"/>
</dbReference>
<protein>
    <submittedName>
        <fullName evidence="5">Retrovirus-related Pol polyprotein from transposon 297</fullName>
    </submittedName>
</protein>
<dbReference type="GO" id="GO:0003676">
    <property type="term" value="F:nucleic acid binding"/>
    <property type="evidence" value="ECO:0007669"/>
    <property type="project" value="InterPro"/>
</dbReference>
<dbReference type="FunFam" id="3.30.70.270:FF:000020">
    <property type="entry name" value="Transposon Tf2-6 polyprotein-like Protein"/>
    <property type="match status" value="1"/>
</dbReference>
<dbReference type="InterPro" id="IPR001878">
    <property type="entry name" value="Znf_CCHC"/>
</dbReference>
<dbReference type="InterPro" id="IPR000477">
    <property type="entry name" value="RT_dom"/>
</dbReference>
<accession>A0A438DB67</accession>
<dbReference type="Proteomes" id="UP000288805">
    <property type="component" value="Unassembled WGS sequence"/>
</dbReference>
<keyword evidence="2" id="KW-0863">Zinc-finger</keyword>
<dbReference type="Gene3D" id="3.10.10.10">
    <property type="entry name" value="HIV Type 1 Reverse Transcriptase, subunit A, domain 1"/>
    <property type="match status" value="1"/>
</dbReference>
<comment type="caution">
    <text evidence="5">The sequence shown here is derived from an EMBL/GenBank/DDBJ whole genome shotgun (WGS) entry which is preliminary data.</text>
</comment>
<evidence type="ECO:0000313" key="6">
    <source>
        <dbReference type="Proteomes" id="UP000288805"/>
    </source>
</evidence>
<dbReference type="CDD" id="cd01647">
    <property type="entry name" value="RT_LTR"/>
    <property type="match status" value="1"/>
</dbReference>
<dbReference type="InterPro" id="IPR043502">
    <property type="entry name" value="DNA/RNA_pol_sf"/>
</dbReference>
<dbReference type="PANTHER" id="PTHR37984:SF5">
    <property type="entry name" value="PROTEIN NYNRIN-LIKE"/>
    <property type="match status" value="1"/>
</dbReference>
<feature type="domain" description="CCHC-type" evidence="3">
    <location>
        <begin position="14"/>
        <end position="28"/>
    </location>
</feature>
<gene>
    <name evidence="5" type="primary">pol_1231</name>
    <name evidence="5" type="ORF">CK203_112123</name>
</gene>
<dbReference type="FunFam" id="3.10.20.370:FF:000001">
    <property type="entry name" value="Retrovirus-related Pol polyprotein from transposon 17.6-like protein"/>
    <property type="match status" value="1"/>
</dbReference>
<dbReference type="InterPro" id="IPR043128">
    <property type="entry name" value="Rev_trsase/Diguanyl_cyclase"/>
</dbReference>
<dbReference type="EMBL" id="QGNW01001709">
    <property type="protein sequence ID" value="RVW32702.1"/>
    <property type="molecule type" value="Genomic_DNA"/>
</dbReference>
<dbReference type="AlphaFoldDB" id="A0A438DB67"/>
<dbReference type="SUPFAM" id="SSF56672">
    <property type="entry name" value="DNA/RNA polymerases"/>
    <property type="match status" value="1"/>
</dbReference>
<keyword evidence="1" id="KW-0511">Multifunctional enzyme</keyword>
<keyword evidence="2" id="KW-0479">Metal-binding</keyword>